<evidence type="ECO:0000313" key="6">
    <source>
        <dbReference type="EMBL" id="CDQ78309.1"/>
    </source>
</evidence>
<keyword evidence="3" id="KW-0206">Cytoskeleton</keyword>
<dbReference type="GO" id="GO:0005884">
    <property type="term" value="C:actin filament"/>
    <property type="evidence" value="ECO:0007669"/>
    <property type="project" value="TreeGrafter"/>
</dbReference>
<keyword evidence="2" id="KW-0963">Cytoplasm</keyword>
<evidence type="ECO:0000256" key="3">
    <source>
        <dbReference type="ARBA" id="ARBA00023212"/>
    </source>
</evidence>
<evidence type="ECO:0000259" key="5">
    <source>
        <dbReference type="PROSITE" id="PS51460"/>
    </source>
</evidence>
<feature type="region of interest" description="Disordered" evidence="4">
    <location>
        <begin position="25"/>
        <end position="44"/>
    </location>
</feature>
<evidence type="ECO:0000256" key="2">
    <source>
        <dbReference type="ARBA" id="ARBA00022490"/>
    </source>
</evidence>
<feature type="domain" description="GAR" evidence="5">
    <location>
        <begin position="44"/>
        <end position="101"/>
    </location>
</feature>
<dbReference type="EMBL" id="FR905312">
    <property type="protein sequence ID" value="CDQ78309.1"/>
    <property type="molecule type" value="Genomic_DNA"/>
</dbReference>
<dbReference type="GO" id="GO:0051764">
    <property type="term" value="P:actin crosslink formation"/>
    <property type="evidence" value="ECO:0007669"/>
    <property type="project" value="TreeGrafter"/>
</dbReference>
<dbReference type="InterPro" id="IPR003108">
    <property type="entry name" value="GAR_dom"/>
</dbReference>
<dbReference type="STRING" id="8022.A0A060XLZ8"/>
<feature type="compositionally biased region" description="Low complexity" evidence="4">
    <location>
        <begin position="31"/>
        <end position="44"/>
    </location>
</feature>
<dbReference type="PANTHER" id="PTHR46756">
    <property type="entry name" value="TRANSGELIN"/>
    <property type="match status" value="1"/>
</dbReference>
<dbReference type="SMART" id="SM00243">
    <property type="entry name" value="GAS2"/>
    <property type="match status" value="1"/>
</dbReference>
<dbReference type="PaxDb" id="8022-A0A060XLZ8"/>
<dbReference type="InterPro" id="IPR036534">
    <property type="entry name" value="GAR_dom_sf"/>
</dbReference>
<evidence type="ECO:0000313" key="7">
    <source>
        <dbReference type="Proteomes" id="UP000193380"/>
    </source>
</evidence>
<gene>
    <name evidence="6" type="ORF">GSONMT00048897001</name>
</gene>
<sequence>MELGRISARYGVEPPGLVKLEREIEREEGGSLTPSKSSAKKTPSTCNMLDDIVRNIIEDSPCSCPTKFPVEKHPKGCYRVGEKVLYVRVCQNPFLHPNCRG</sequence>
<dbReference type="Proteomes" id="UP000193380">
    <property type="component" value="Unassembled WGS sequence"/>
</dbReference>
<dbReference type="PROSITE" id="PS51460">
    <property type="entry name" value="GAR"/>
    <property type="match status" value="1"/>
</dbReference>
<reference evidence="6" key="1">
    <citation type="journal article" date="2014" name="Nat. Commun.">
        <title>The rainbow trout genome provides novel insights into evolution after whole-genome duplication in vertebrates.</title>
        <authorList>
            <person name="Berthelot C."/>
            <person name="Brunet F."/>
            <person name="Chalopin D."/>
            <person name="Juanchich A."/>
            <person name="Bernard M."/>
            <person name="Noel B."/>
            <person name="Bento P."/>
            <person name="Da Silva C."/>
            <person name="Labadie K."/>
            <person name="Alberti A."/>
            <person name="Aury J.M."/>
            <person name="Louis A."/>
            <person name="Dehais P."/>
            <person name="Bardou P."/>
            <person name="Montfort J."/>
            <person name="Klopp C."/>
            <person name="Cabau C."/>
            <person name="Gaspin C."/>
            <person name="Thorgaard G.H."/>
            <person name="Boussaha M."/>
            <person name="Quillet E."/>
            <person name="Guyomard R."/>
            <person name="Galiana D."/>
            <person name="Bobe J."/>
            <person name="Volff J.N."/>
            <person name="Genet C."/>
            <person name="Wincker P."/>
            <person name="Jaillon O."/>
            <person name="Roest Crollius H."/>
            <person name="Guiguen Y."/>
        </authorList>
    </citation>
    <scope>NUCLEOTIDE SEQUENCE [LARGE SCALE GENOMIC DNA]</scope>
</reference>
<dbReference type="GO" id="GO:0008017">
    <property type="term" value="F:microtubule binding"/>
    <property type="evidence" value="ECO:0007669"/>
    <property type="project" value="InterPro"/>
</dbReference>
<dbReference type="Gene3D" id="3.30.920.20">
    <property type="entry name" value="Gas2-like domain"/>
    <property type="match status" value="1"/>
</dbReference>
<dbReference type="GO" id="GO:0051015">
    <property type="term" value="F:actin filament binding"/>
    <property type="evidence" value="ECO:0007669"/>
    <property type="project" value="TreeGrafter"/>
</dbReference>
<dbReference type="AlphaFoldDB" id="A0A060XLZ8"/>
<evidence type="ECO:0000256" key="1">
    <source>
        <dbReference type="ARBA" id="ARBA00004245"/>
    </source>
</evidence>
<dbReference type="Pfam" id="PF02187">
    <property type="entry name" value="GAS2"/>
    <property type="match status" value="1"/>
</dbReference>
<accession>A0A060XLZ8</accession>
<dbReference type="PANTHER" id="PTHR46756:SF10">
    <property type="entry name" value="GROWTH ARREST-SPECIFIC 2B"/>
    <property type="match status" value="1"/>
</dbReference>
<reference evidence="6" key="2">
    <citation type="submission" date="2014-03" db="EMBL/GenBank/DDBJ databases">
        <authorList>
            <person name="Genoscope - CEA"/>
        </authorList>
    </citation>
    <scope>NUCLEOTIDE SEQUENCE</scope>
</reference>
<organism evidence="6 7">
    <name type="scientific">Oncorhynchus mykiss</name>
    <name type="common">Rainbow trout</name>
    <name type="synonym">Salmo gairdneri</name>
    <dbReference type="NCBI Taxonomy" id="8022"/>
    <lineage>
        <taxon>Eukaryota</taxon>
        <taxon>Metazoa</taxon>
        <taxon>Chordata</taxon>
        <taxon>Craniata</taxon>
        <taxon>Vertebrata</taxon>
        <taxon>Euteleostomi</taxon>
        <taxon>Actinopterygii</taxon>
        <taxon>Neopterygii</taxon>
        <taxon>Teleostei</taxon>
        <taxon>Protacanthopterygii</taxon>
        <taxon>Salmoniformes</taxon>
        <taxon>Salmonidae</taxon>
        <taxon>Salmoninae</taxon>
        <taxon>Oncorhynchus</taxon>
    </lineage>
</organism>
<proteinExistence type="predicted"/>
<name>A0A060XLZ8_ONCMY</name>
<protein>
    <recommendedName>
        <fullName evidence="5">GAR domain-containing protein</fullName>
    </recommendedName>
</protein>
<dbReference type="SUPFAM" id="SSF143575">
    <property type="entry name" value="GAS2 domain-like"/>
    <property type="match status" value="1"/>
</dbReference>
<dbReference type="GO" id="GO:0008093">
    <property type="term" value="F:cytoskeletal anchor activity"/>
    <property type="evidence" value="ECO:0007669"/>
    <property type="project" value="TreeGrafter"/>
</dbReference>
<evidence type="ECO:0000256" key="4">
    <source>
        <dbReference type="SAM" id="MobiDB-lite"/>
    </source>
</evidence>
<comment type="subcellular location">
    <subcellularLocation>
        <location evidence="1">Cytoplasm</location>
        <location evidence="1">Cytoskeleton</location>
    </subcellularLocation>
</comment>